<protein>
    <recommendedName>
        <fullName evidence="3">Prevent-host-death family protein</fullName>
    </recommendedName>
</protein>
<proteinExistence type="predicted"/>
<evidence type="ECO:0000313" key="1">
    <source>
        <dbReference type="EMBL" id="PRY13960.1"/>
    </source>
</evidence>
<dbReference type="Proteomes" id="UP000238083">
    <property type="component" value="Unassembled WGS sequence"/>
</dbReference>
<evidence type="ECO:0000313" key="2">
    <source>
        <dbReference type="Proteomes" id="UP000238083"/>
    </source>
</evidence>
<accession>A0A2T0R2F4</accession>
<organism evidence="1 2">
    <name type="scientific">Kineococcus rhizosphaerae</name>
    <dbReference type="NCBI Taxonomy" id="559628"/>
    <lineage>
        <taxon>Bacteria</taxon>
        <taxon>Bacillati</taxon>
        <taxon>Actinomycetota</taxon>
        <taxon>Actinomycetes</taxon>
        <taxon>Kineosporiales</taxon>
        <taxon>Kineosporiaceae</taxon>
        <taxon>Kineococcus</taxon>
    </lineage>
</organism>
<comment type="caution">
    <text evidence="1">The sequence shown here is derived from an EMBL/GenBank/DDBJ whole genome shotgun (WGS) entry which is preliminary data.</text>
</comment>
<reference evidence="1 2" key="1">
    <citation type="submission" date="2018-03" db="EMBL/GenBank/DDBJ databases">
        <title>Genomic Encyclopedia of Archaeal and Bacterial Type Strains, Phase II (KMG-II): from individual species to whole genera.</title>
        <authorList>
            <person name="Goeker M."/>
        </authorList>
    </citation>
    <scope>NUCLEOTIDE SEQUENCE [LARGE SCALE GENOMIC DNA]</scope>
    <source>
        <strain evidence="1 2">DSM 19711</strain>
    </source>
</reference>
<keyword evidence="2" id="KW-1185">Reference proteome</keyword>
<name>A0A2T0R2F4_9ACTN</name>
<sequence>MSVLRDDVEPIVRDVEAGETVTLTRDGRPVALVTPCVDPEGPQTWVPAARAVGALAHLGLPADVAARWRGTVDENVVTEAEDPFTRWEELQARLTEK</sequence>
<dbReference type="EMBL" id="PVZF01000007">
    <property type="protein sequence ID" value="PRY13960.1"/>
    <property type="molecule type" value="Genomic_DNA"/>
</dbReference>
<evidence type="ECO:0008006" key="3">
    <source>
        <dbReference type="Google" id="ProtNLM"/>
    </source>
</evidence>
<dbReference type="AlphaFoldDB" id="A0A2T0R2F4"/>
<gene>
    <name evidence="1" type="ORF">CLV37_10778</name>
</gene>